<protein>
    <submittedName>
        <fullName evidence="3">Ankyrin repeat domain-containing protein</fullName>
    </submittedName>
</protein>
<comment type="caution">
    <text evidence="3">The sequence shown here is derived from an EMBL/GenBank/DDBJ whole genome shotgun (WGS) entry which is preliminary data.</text>
</comment>
<dbReference type="InterPro" id="IPR002110">
    <property type="entry name" value="Ankyrin_rpt"/>
</dbReference>
<feature type="compositionally biased region" description="Pro residues" evidence="1">
    <location>
        <begin position="138"/>
        <end position="148"/>
    </location>
</feature>
<keyword evidence="4" id="KW-1185">Reference proteome</keyword>
<proteinExistence type="predicted"/>
<dbReference type="Gene3D" id="1.25.40.20">
    <property type="entry name" value="Ankyrin repeat-containing domain"/>
    <property type="match status" value="1"/>
</dbReference>
<dbReference type="Pfam" id="PF13637">
    <property type="entry name" value="Ank_4"/>
    <property type="match status" value="1"/>
</dbReference>
<feature type="region of interest" description="Disordered" evidence="1">
    <location>
        <begin position="28"/>
        <end position="67"/>
    </location>
</feature>
<dbReference type="InterPro" id="IPR036770">
    <property type="entry name" value="Ankyrin_rpt-contain_sf"/>
</dbReference>
<organism evidence="3 4">
    <name type="scientific">Roseicella aerolata</name>
    <dbReference type="NCBI Taxonomy" id="2883479"/>
    <lineage>
        <taxon>Bacteria</taxon>
        <taxon>Pseudomonadati</taxon>
        <taxon>Pseudomonadota</taxon>
        <taxon>Alphaproteobacteria</taxon>
        <taxon>Acetobacterales</taxon>
        <taxon>Roseomonadaceae</taxon>
        <taxon>Roseicella</taxon>
    </lineage>
</organism>
<gene>
    <name evidence="3" type="ORF">LHA35_10505</name>
</gene>
<feature type="compositionally biased region" description="Pro residues" evidence="1">
    <location>
        <begin position="34"/>
        <end position="50"/>
    </location>
</feature>
<feature type="compositionally biased region" description="Low complexity" evidence="1">
    <location>
        <begin position="198"/>
        <end position="226"/>
    </location>
</feature>
<dbReference type="Proteomes" id="UP001139311">
    <property type="component" value="Unassembled WGS sequence"/>
</dbReference>
<dbReference type="SUPFAM" id="SSF48403">
    <property type="entry name" value="Ankyrin repeat"/>
    <property type="match status" value="1"/>
</dbReference>
<evidence type="ECO:0000256" key="2">
    <source>
        <dbReference type="SAM" id="SignalP"/>
    </source>
</evidence>
<evidence type="ECO:0000313" key="4">
    <source>
        <dbReference type="Proteomes" id="UP001139311"/>
    </source>
</evidence>
<keyword evidence="2" id="KW-0732">Signal</keyword>
<name>A0A9X1IDP0_9PROT</name>
<reference evidence="3" key="1">
    <citation type="submission" date="2021-10" db="EMBL/GenBank/DDBJ databases">
        <title>Roseicella aerolatum sp. nov., isolated from aerosols of e-waste dismantling site.</title>
        <authorList>
            <person name="Qin T."/>
        </authorList>
    </citation>
    <scope>NUCLEOTIDE SEQUENCE</scope>
    <source>
        <strain evidence="3">GB24</strain>
    </source>
</reference>
<accession>A0A9X1IDP0</accession>
<feature type="region of interest" description="Disordered" evidence="1">
    <location>
        <begin position="131"/>
        <end position="226"/>
    </location>
</feature>
<dbReference type="EMBL" id="JAJAQI010000013">
    <property type="protein sequence ID" value="MCB4822164.1"/>
    <property type="molecule type" value="Genomic_DNA"/>
</dbReference>
<evidence type="ECO:0000256" key="1">
    <source>
        <dbReference type="SAM" id="MobiDB-lite"/>
    </source>
</evidence>
<feature type="chain" id="PRO_5040945377" evidence="2">
    <location>
        <begin position="26"/>
        <end position="226"/>
    </location>
</feature>
<dbReference type="AlphaFoldDB" id="A0A9X1IDP0"/>
<evidence type="ECO:0000313" key="3">
    <source>
        <dbReference type="EMBL" id="MCB4822164.1"/>
    </source>
</evidence>
<feature type="signal peptide" evidence="2">
    <location>
        <begin position="1"/>
        <end position="25"/>
    </location>
</feature>
<dbReference type="RefSeq" id="WP_226608165.1">
    <property type="nucleotide sequence ID" value="NZ_JAJAQI010000013.1"/>
</dbReference>
<sequence length="226" mass="22770">MRAPSRLLPLALLACIALPAGEAAAQFARGTGRPMPPAAPGANRPPPPALPGLQNRTAPAPIPADPNQVLSPNAALFDAINRGDLAAARDAVARGADLDARNVLGLTPLDAAVDQGRREIMFYLLSARGGARVAGPPEEAPAAPPPPRAGRRTAEPPPPAPAAERGIPMPAPTVRNPRLWAGDGGAPIPEIGFLGFDAGRPAGAVAPASAPASRPARPAQSGRGRG</sequence>